<dbReference type="RefSeq" id="WP_044087164.1">
    <property type="nucleotide sequence ID" value="NZ_ATLK01000001.1"/>
</dbReference>
<dbReference type="InterPro" id="IPR003838">
    <property type="entry name" value="ABC3_permease_C"/>
</dbReference>
<feature type="compositionally biased region" description="Basic and acidic residues" evidence="7">
    <location>
        <begin position="438"/>
        <end position="456"/>
    </location>
</feature>
<dbReference type="EMBL" id="ATLK01000001">
    <property type="protein sequence ID" value="KFF31371.1"/>
    <property type="molecule type" value="Genomic_DNA"/>
</dbReference>
<evidence type="ECO:0000256" key="3">
    <source>
        <dbReference type="ARBA" id="ARBA00022692"/>
    </source>
</evidence>
<evidence type="ECO:0000259" key="10">
    <source>
        <dbReference type="Pfam" id="PF12704"/>
    </source>
</evidence>
<evidence type="ECO:0000256" key="1">
    <source>
        <dbReference type="ARBA" id="ARBA00004651"/>
    </source>
</evidence>
<reference evidence="11 12" key="1">
    <citation type="journal article" date="2014" name="Appl. Environ. Microbiol.">
        <title>Genomic encyclopedia of type strains of the genus Bifidobacterium.</title>
        <authorList>
            <person name="Milani C."/>
            <person name="Lugli G.A."/>
            <person name="Duranti S."/>
            <person name="Turroni F."/>
            <person name="Bottacini F."/>
            <person name="Mangifesta M."/>
            <person name="Sanchez B."/>
            <person name="Viappiani A."/>
            <person name="Mancabelli L."/>
            <person name="Taminiau B."/>
            <person name="Delcenserie V."/>
            <person name="Barrangou R."/>
            <person name="Margolles A."/>
            <person name="van Sinderen D."/>
            <person name="Ventura M."/>
        </authorList>
    </citation>
    <scope>NUCLEOTIDE SEQUENCE [LARGE SCALE GENOMIC DNA]</scope>
    <source>
        <strain evidence="11 12">DSM 19703</strain>
    </source>
</reference>
<evidence type="ECO:0000259" key="9">
    <source>
        <dbReference type="Pfam" id="PF02687"/>
    </source>
</evidence>
<evidence type="ECO:0000256" key="8">
    <source>
        <dbReference type="SAM" id="Phobius"/>
    </source>
</evidence>
<dbReference type="eggNOG" id="COG0577">
    <property type="taxonomic scope" value="Bacteria"/>
</dbReference>
<dbReference type="OrthoDB" id="3227934at2"/>
<dbReference type="Pfam" id="PF12704">
    <property type="entry name" value="MacB_PCD"/>
    <property type="match status" value="1"/>
</dbReference>
<feature type="domain" description="MacB-like periplasmic core" evidence="10">
    <location>
        <begin position="101"/>
        <end position="244"/>
    </location>
</feature>
<protein>
    <submittedName>
        <fullName evidence="11">Putative ABC transporter, permease protein</fullName>
    </submittedName>
</protein>
<dbReference type="STRING" id="1341695.BBOMB_0719"/>
<dbReference type="AlphaFoldDB" id="A0A080N366"/>
<dbReference type="GO" id="GO:0005886">
    <property type="term" value="C:plasma membrane"/>
    <property type="evidence" value="ECO:0007669"/>
    <property type="project" value="UniProtKB-SubCell"/>
</dbReference>
<evidence type="ECO:0000256" key="4">
    <source>
        <dbReference type="ARBA" id="ARBA00022989"/>
    </source>
</evidence>
<feature type="domain" description="ABC3 transporter permease C-terminal" evidence="9">
    <location>
        <begin position="321"/>
        <end position="423"/>
    </location>
</feature>
<keyword evidence="5 8" id="KW-0472">Membrane</keyword>
<evidence type="ECO:0000256" key="5">
    <source>
        <dbReference type="ARBA" id="ARBA00023136"/>
    </source>
</evidence>
<evidence type="ECO:0000256" key="2">
    <source>
        <dbReference type="ARBA" id="ARBA00022475"/>
    </source>
</evidence>
<comment type="caution">
    <text evidence="11">The sequence shown here is derived from an EMBL/GenBank/DDBJ whole genome shotgun (WGS) entry which is preliminary data.</text>
</comment>
<evidence type="ECO:0000313" key="12">
    <source>
        <dbReference type="Proteomes" id="UP000028730"/>
    </source>
</evidence>
<dbReference type="Proteomes" id="UP000028730">
    <property type="component" value="Unassembled WGS sequence"/>
</dbReference>
<feature type="transmembrane region" description="Helical" evidence="8">
    <location>
        <begin position="361"/>
        <end position="384"/>
    </location>
</feature>
<feature type="transmembrane region" description="Helical" evidence="8">
    <location>
        <begin position="320"/>
        <end position="338"/>
    </location>
</feature>
<dbReference type="GO" id="GO:0022857">
    <property type="term" value="F:transmembrane transporter activity"/>
    <property type="evidence" value="ECO:0007669"/>
    <property type="project" value="TreeGrafter"/>
</dbReference>
<keyword evidence="2" id="KW-1003">Cell membrane</keyword>
<keyword evidence="4 8" id="KW-1133">Transmembrane helix</keyword>
<keyword evidence="3 8" id="KW-0812">Transmembrane</keyword>
<organism evidence="11 12">
    <name type="scientific">Bifidobacterium bombi DSM 19703</name>
    <dbReference type="NCBI Taxonomy" id="1341695"/>
    <lineage>
        <taxon>Bacteria</taxon>
        <taxon>Bacillati</taxon>
        <taxon>Actinomycetota</taxon>
        <taxon>Actinomycetes</taxon>
        <taxon>Bifidobacteriales</taxon>
        <taxon>Bifidobacteriaceae</taxon>
        <taxon>Bifidobacterium</taxon>
    </lineage>
</organism>
<comment type="similarity">
    <text evidence="6">Belongs to the ABC-4 integral membrane protein family.</text>
</comment>
<feature type="region of interest" description="Disordered" evidence="7">
    <location>
        <begin position="437"/>
        <end position="489"/>
    </location>
</feature>
<sequence>MFVFTSAWSTIKRHKCRTLLIMVVSAAAIFSGVFNQALSAENDEAVHGTGYQLLQPTAVIRPNDSKLARRNGANSDITKDYLPYAQYAAYASDLQQMQIQPQFVFTEYLPARQTGSVKAIPGTEDQSSDKTGGEFTVVGLYDPNGVNINHAGKFKVVQGRSLDFKKPGKQDALVSQALAQKNGLTVGSTFKVGNATSADTSYELKVKGIYAYTSEPLEGKAGRTKLAKENRDNAIYVSPAFPQLADENVVNGKSTGWQTPEFDIGFTLQSVSEYETFKKTINQVGIPKGFKITSPTIDEYMTSIQPLKTLASRLRNGTNLTYIVTGVLLALLALWNFTHRRDEIAMDMIVGRTKANIGTQLMLEFMLPALTGLAVGGIAILLAIKPMGKALTKGHAIPLVSDCWIPMWYVLGAIAVLSFMAYIRLACARRNALFDTRIPPEDRKGQPTIERHNDDRAMDDESSEDGKRNPKTKHVGESQNDGVEQEAGR</sequence>
<evidence type="ECO:0000256" key="6">
    <source>
        <dbReference type="ARBA" id="ARBA00038076"/>
    </source>
</evidence>
<proteinExistence type="inferred from homology"/>
<gene>
    <name evidence="11" type="ORF">BBOMB_0719</name>
</gene>
<name>A0A080N366_9BIFI</name>
<feature type="transmembrane region" description="Helical" evidence="8">
    <location>
        <begin position="404"/>
        <end position="423"/>
    </location>
</feature>
<dbReference type="InterPro" id="IPR050250">
    <property type="entry name" value="Macrolide_Exporter_MacB"/>
</dbReference>
<keyword evidence="12" id="KW-1185">Reference proteome</keyword>
<accession>A0A080N366</accession>
<dbReference type="PANTHER" id="PTHR30572:SF4">
    <property type="entry name" value="ABC TRANSPORTER PERMEASE YTRF"/>
    <property type="match status" value="1"/>
</dbReference>
<dbReference type="InterPro" id="IPR025857">
    <property type="entry name" value="MacB_PCD"/>
</dbReference>
<comment type="subcellular location">
    <subcellularLocation>
        <location evidence="1">Cell membrane</location>
        <topology evidence="1">Multi-pass membrane protein</topology>
    </subcellularLocation>
</comment>
<dbReference type="Pfam" id="PF02687">
    <property type="entry name" value="FtsX"/>
    <property type="match status" value="1"/>
</dbReference>
<dbReference type="PANTHER" id="PTHR30572">
    <property type="entry name" value="MEMBRANE COMPONENT OF TRANSPORTER-RELATED"/>
    <property type="match status" value="1"/>
</dbReference>
<evidence type="ECO:0000256" key="7">
    <source>
        <dbReference type="SAM" id="MobiDB-lite"/>
    </source>
</evidence>
<evidence type="ECO:0000313" key="11">
    <source>
        <dbReference type="EMBL" id="KFF31371.1"/>
    </source>
</evidence>